<sequence>MSALSVACSVAGLLTTGLELAKVLAPYILALKETPRIATHVLSEIRATNVILSGLQKLFTKLSDISPKSAALIELEELVVILTDGVLIYSELESAVGPLVASDAPDSRPALLARLQWTRKESLLEAILMRLQGFKGSITLVLAILQTDSQIQAEEDHDRLSRNINTLLENDEDLWRRVGGVGLASEENKTSTAEDNQNSGKAQAENTIADATVDFEVIPSCAAPRGPPHPFELDLEASRVYRMAKRDTMDFSFRSSLAGSIAWSIFSGLSISDISAVAAIALPIKPKDLSNAHRYEFSNSPWSPETTGHHLGSCSGTVTEEDLDIERSKTIIGTITPLSRPCASSESIFFYTQGSSIMRVHHNTLATDIQLQHHNNDIILIEVNNSSRRESGKYVFTYDVGGVAVVWNLATGKEVSRFVSPQLTCAAWMRNGHLVLGNAKGCLIFFDPITTQHFPVTTFSGIAISAIAQAEECEYIAVGCQTGGVFIVTPPPAFTILYHAARRPQFSFPVATLRWHRTPSLQQKTMLAVQYSNGDLRVWSMGKVYSPDNPIKTVRVLDKKGTDEYANSHWMAWSKNGTIIQYSDSETLAWDVRTKYVTQYNIPLPEGVQGMAVYGPEARLFTIGPDDTIQQFNVRYPPTLIASAQHPPLFF</sequence>
<gene>
    <name evidence="1" type="ORF">CCHLO57077_00011826</name>
</gene>
<dbReference type="SUPFAM" id="SSF50978">
    <property type="entry name" value="WD40 repeat-like"/>
    <property type="match status" value="1"/>
</dbReference>
<proteinExistence type="predicted"/>
<organism evidence="1 2">
    <name type="scientific">Clonostachys chloroleuca</name>
    <dbReference type="NCBI Taxonomy" id="1926264"/>
    <lineage>
        <taxon>Eukaryota</taxon>
        <taxon>Fungi</taxon>
        <taxon>Dikarya</taxon>
        <taxon>Ascomycota</taxon>
        <taxon>Pezizomycotina</taxon>
        <taxon>Sordariomycetes</taxon>
        <taxon>Hypocreomycetidae</taxon>
        <taxon>Hypocreales</taxon>
        <taxon>Bionectriaceae</taxon>
        <taxon>Clonostachys</taxon>
    </lineage>
</organism>
<evidence type="ECO:0000313" key="2">
    <source>
        <dbReference type="Proteomes" id="UP001160390"/>
    </source>
</evidence>
<dbReference type="Gene3D" id="2.130.10.10">
    <property type="entry name" value="YVTN repeat-like/Quinoprotein amine dehydrogenase"/>
    <property type="match status" value="1"/>
</dbReference>
<dbReference type="InterPro" id="IPR036322">
    <property type="entry name" value="WD40_repeat_dom_sf"/>
</dbReference>
<comment type="caution">
    <text evidence="1">The sequence shown here is derived from an EMBL/GenBank/DDBJ whole genome shotgun (WGS) entry which is preliminary data.</text>
</comment>
<dbReference type="AlphaFoldDB" id="A0AA35LU68"/>
<dbReference type="InterPro" id="IPR015943">
    <property type="entry name" value="WD40/YVTN_repeat-like_dom_sf"/>
</dbReference>
<dbReference type="EMBL" id="CABFNP030000619">
    <property type="protein sequence ID" value="CAI6064469.1"/>
    <property type="molecule type" value="Genomic_DNA"/>
</dbReference>
<name>A0AA35LU68_9HYPO</name>
<protein>
    <submittedName>
        <fullName evidence="1">Uncharacterized protein</fullName>
    </submittedName>
</protein>
<evidence type="ECO:0000313" key="1">
    <source>
        <dbReference type="EMBL" id="CAI6064469.1"/>
    </source>
</evidence>
<reference evidence="1" key="1">
    <citation type="submission" date="2023-01" db="EMBL/GenBank/DDBJ databases">
        <authorList>
            <person name="Piombo E."/>
        </authorList>
    </citation>
    <scope>NUCLEOTIDE SEQUENCE</scope>
</reference>
<dbReference type="Proteomes" id="UP001160390">
    <property type="component" value="Unassembled WGS sequence"/>
</dbReference>
<keyword evidence="2" id="KW-1185">Reference proteome</keyword>
<accession>A0AA35LU68</accession>